<dbReference type="Proteomes" id="UP000215694">
    <property type="component" value="Unassembled WGS sequence"/>
</dbReference>
<dbReference type="AlphaFoldDB" id="A0A371IZ54"/>
<protein>
    <submittedName>
        <fullName evidence="1">Serine/threonine-protein phosphatase</fullName>
    </submittedName>
</protein>
<name>A0A371IZ54_9FIRM</name>
<keyword evidence="2" id="KW-1185">Reference proteome</keyword>
<comment type="caution">
    <text evidence="1">The sequence shown here is derived from an EMBL/GenBank/DDBJ whole genome shotgun (WGS) entry which is preliminary data.</text>
</comment>
<sequence>AINPAHQNPSFPNELSIKMYVIDKLREVLIDLGKIVEIEYY</sequence>
<evidence type="ECO:0000313" key="2">
    <source>
        <dbReference type="Proteomes" id="UP000215694"/>
    </source>
</evidence>
<organism evidence="1 2">
    <name type="scientific">Romboutsia weinsteinii</name>
    <dbReference type="NCBI Taxonomy" id="2020949"/>
    <lineage>
        <taxon>Bacteria</taxon>
        <taxon>Bacillati</taxon>
        <taxon>Bacillota</taxon>
        <taxon>Clostridia</taxon>
        <taxon>Peptostreptococcales</taxon>
        <taxon>Peptostreptococcaceae</taxon>
        <taxon>Romboutsia</taxon>
    </lineage>
</organism>
<dbReference type="EMBL" id="NOJY02000049">
    <property type="protein sequence ID" value="RDY25746.1"/>
    <property type="molecule type" value="Genomic_DNA"/>
</dbReference>
<gene>
    <name evidence="1" type="ORF">CHL78_016550</name>
</gene>
<proteinExistence type="predicted"/>
<feature type="non-terminal residue" evidence="1">
    <location>
        <position position="1"/>
    </location>
</feature>
<reference evidence="1 2" key="1">
    <citation type="journal article" date="2017" name="Genome Announc.">
        <title>Draft Genome Sequence of Romboutsia weinsteinii sp. nov. Strain CCRI-19649(T) Isolated from Surface Water.</title>
        <authorList>
            <person name="Maheux A.F."/>
            <person name="Boudreau D.K."/>
            <person name="Berube E."/>
            <person name="Boissinot M."/>
            <person name="Cantin P."/>
            <person name="Raymond F."/>
            <person name="Corbeil J."/>
            <person name="Omar R.F."/>
            <person name="Bergeron M.G."/>
        </authorList>
    </citation>
    <scope>NUCLEOTIDE SEQUENCE [LARGE SCALE GENOMIC DNA]</scope>
    <source>
        <strain evidence="1 2">CCRI-19649</strain>
    </source>
</reference>
<evidence type="ECO:0000313" key="1">
    <source>
        <dbReference type="EMBL" id="RDY25746.1"/>
    </source>
</evidence>
<accession>A0A371IZ54</accession>